<evidence type="ECO:0000313" key="1">
    <source>
        <dbReference type="EMBL" id="MCI83785.1"/>
    </source>
</evidence>
<proteinExistence type="predicted"/>
<organism evidence="1 2">
    <name type="scientific">Trifolium medium</name>
    <dbReference type="NCBI Taxonomy" id="97028"/>
    <lineage>
        <taxon>Eukaryota</taxon>
        <taxon>Viridiplantae</taxon>
        <taxon>Streptophyta</taxon>
        <taxon>Embryophyta</taxon>
        <taxon>Tracheophyta</taxon>
        <taxon>Spermatophyta</taxon>
        <taxon>Magnoliopsida</taxon>
        <taxon>eudicotyledons</taxon>
        <taxon>Gunneridae</taxon>
        <taxon>Pentapetalae</taxon>
        <taxon>rosids</taxon>
        <taxon>fabids</taxon>
        <taxon>Fabales</taxon>
        <taxon>Fabaceae</taxon>
        <taxon>Papilionoideae</taxon>
        <taxon>50 kb inversion clade</taxon>
        <taxon>NPAAA clade</taxon>
        <taxon>Hologalegina</taxon>
        <taxon>IRL clade</taxon>
        <taxon>Trifolieae</taxon>
        <taxon>Trifolium</taxon>
    </lineage>
</organism>
<name>A0A392VAA1_9FABA</name>
<dbReference type="AlphaFoldDB" id="A0A392VAA1"/>
<accession>A0A392VAA1</accession>
<sequence>MRRCVSGVEARNIMWHCHSSDCGGPFDCWDIDFMGPFPPSDNKLYIL</sequence>
<dbReference type="Proteomes" id="UP000265520">
    <property type="component" value="Unassembled WGS sequence"/>
</dbReference>
<feature type="non-terminal residue" evidence="1">
    <location>
        <position position="47"/>
    </location>
</feature>
<dbReference type="EMBL" id="LXQA011075374">
    <property type="protein sequence ID" value="MCI83785.1"/>
    <property type="molecule type" value="Genomic_DNA"/>
</dbReference>
<reference evidence="1 2" key="1">
    <citation type="journal article" date="2018" name="Front. Plant Sci.">
        <title>Red Clover (Trifolium pratense) and Zigzag Clover (T. medium) - A Picture of Genomic Similarities and Differences.</title>
        <authorList>
            <person name="Dluhosova J."/>
            <person name="Istvanek J."/>
            <person name="Nedelnik J."/>
            <person name="Repkova J."/>
        </authorList>
    </citation>
    <scope>NUCLEOTIDE SEQUENCE [LARGE SCALE GENOMIC DNA]</scope>
    <source>
        <strain evidence="2">cv. 10/8</strain>
        <tissue evidence="1">Leaf</tissue>
    </source>
</reference>
<evidence type="ECO:0000313" key="2">
    <source>
        <dbReference type="Proteomes" id="UP000265520"/>
    </source>
</evidence>
<protein>
    <submittedName>
        <fullName evidence="1">Uncharacterized protein</fullName>
    </submittedName>
</protein>
<comment type="caution">
    <text evidence="1">The sequence shown here is derived from an EMBL/GenBank/DDBJ whole genome shotgun (WGS) entry which is preliminary data.</text>
</comment>
<keyword evidence="2" id="KW-1185">Reference proteome</keyword>